<reference evidence="1" key="1">
    <citation type="submission" date="2023-10" db="EMBL/GenBank/DDBJ databases">
        <title>Genome assembly of Pristionchus species.</title>
        <authorList>
            <person name="Yoshida K."/>
            <person name="Sommer R.J."/>
        </authorList>
    </citation>
    <scope>NUCLEOTIDE SEQUENCE</scope>
    <source>
        <strain evidence="1">RS0144</strain>
    </source>
</reference>
<dbReference type="EMBL" id="BTSX01000004">
    <property type="protein sequence ID" value="GMS97563.1"/>
    <property type="molecule type" value="Genomic_DNA"/>
</dbReference>
<evidence type="ECO:0000313" key="2">
    <source>
        <dbReference type="Proteomes" id="UP001432027"/>
    </source>
</evidence>
<accession>A0AAV5TU13</accession>
<organism evidence="1 2">
    <name type="scientific">Pristionchus entomophagus</name>
    <dbReference type="NCBI Taxonomy" id="358040"/>
    <lineage>
        <taxon>Eukaryota</taxon>
        <taxon>Metazoa</taxon>
        <taxon>Ecdysozoa</taxon>
        <taxon>Nematoda</taxon>
        <taxon>Chromadorea</taxon>
        <taxon>Rhabditida</taxon>
        <taxon>Rhabditina</taxon>
        <taxon>Diplogasteromorpha</taxon>
        <taxon>Diplogasteroidea</taxon>
        <taxon>Neodiplogasteridae</taxon>
        <taxon>Pristionchus</taxon>
    </lineage>
</organism>
<dbReference type="AlphaFoldDB" id="A0AAV5TU13"/>
<feature type="non-terminal residue" evidence="1">
    <location>
        <position position="1"/>
    </location>
</feature>
<gene>
    <name evidence="1" type="ORF">PENTCL1PPCAC_19738</name>
</gene>
<protein>
    <submittedName>
        <fullName evidence="1">Uncharacterized protein</fullName>
    </submittedName>
</protein>
<evidence type="ECO:0000313" key="1">
    <source>
        <dbReference type="EMBL" id="GMS97563.1"/>
    </source>
</evidence>
<sequence>SIVNDSFRMSIYANLSTSAGGVEYLFFSIALNIVYNPSVEIPFLVERITDQMSMGIRSILSGCNRSQSIDDDLGFARSWTDLIVKRPAIINIERTAILETDLQTKLANS</sequence>
<dbReference type="Proteomes" id="UP001432027">
    <property type="component" value="Unassembled WGS sequence"/>
</dbReference>
<name>A0AAV5TU13_9BILA</name>
<keyword evidence="2" id="KW-1185">Reference proteome</keyword>
<comment type="caution">
    <text evidence="1">The sequence shown here is derived from an EMBL/GenBank/DDBJ whole genome shotgun (WGS) entry which is preliminary data.</text>
</comment>
<proteinExistence type="predicted"/>